<dbReference type="InterPro" id="IPR036249">
    <property type="entry name" value="Thioredoxin-like_sf"/>
</dbReference>
<dbReference type="Gene3D" id="3.40.30.10">
    <property type="entry name" value="Glutaredoxin"/>
    <property type="match status" value="1"/>
</dbReference>
<feature type="domain" description="GST N-terminal" evidence="1">
    <location>
        <begin position="44"/>
        <end position="125"/>
    </location>
</feature>
<reference evidence="2" key="1">
    <citation type="submission" date="2021-01" db="EMBL/GenBank/DDBJ databases">
        <authorList>
            <person name="Corre E."/>
            <person name="Pelletier E."/>
            <person name="Niang G."/>
            <person name="Scheremetjew M."/>
            <person name="Finn R."/>
            <person name="Kale V."/>
            <person name="Holt S."/>
            <person name="Cochrane G."/>
            <person name="Meng A."/>
            <person name="Brown T."/>
            <person name="Cohen L."/>
        </authorList>
    </citation>
    <scope>NUCLEOTIDE SEQUENCE</scope>
    <source>
        <strain evidence="2">CCMP3105</strain>
    </source>
</reference>
<organism evidence="2">
    <name type="scientific">Alexandrium monilatum</name>
    <dbReference type="NCBI Taxonomy" id="311494"/>
    <lineage>
        <taxon>Eukaryota</taxon>
        <taxon>Sar</taxon>
        <taxon>Alveolata</taxon>
        <taxon>Dinophyceae</taxon>
        <taxon>Gonyaulacales</taxon>
        <taxon>Pyrocystaceae</taxon>
        <taxon>Alexandrium</taxon>
    </lineage>
</organism>
<dbReference type="CDD" id="cd00570">
    <property type="entry name" value="GST_N_family"/>
    <property type="match status" value="1"/>
</dbReference>
<dbReference type="Pfam" id="PF13410">
    <property type="entry name" value="GST_C_2"/>
    <property type="match status" value="1"/>
</dbReference>
<dbReference type="EMBL" id="HBNR01084753">
    <property type="protein sequence ID" value="CAE4662387.1"/>
    <property type="molecule type" value="Transcribed_RNA"/>
</dbReference>
<dbReference type="SUPFAM" id="SSF52833">
    <property type="entry name" value="Thioredoxin-like"/>
    <property type="match status" value="1"/>
</dbReference>
<dbReference type="AlphaFoldDB" id="A0A7S4T145"/>
<evidence type="ECO:0000313" key="2">
    <source>
        <dbReference type="EMBL" id="CAE4662387.1"/>
    </source>
</evidence>
<dbReference type="PANTHER" id="PTHR44328:SF16">
    <property type="entry name" value="PROTEIN IN2-1 HOMOLOG B"/>
    <property type="match status" value="1"/>
</dbReference>
<proteinExistence type="predicted"/>
<dbReference type="PANTHER" id="PTHR44328">
    <property type="entry name" value="GLUTATHIONE S-TRANSFERASE L1"/>
    <property type="match status" value="1"/>
</dbReference>
<dbReference type="SUPFAM" id="SSF47616">
    <property type="entry name" value="GST C-terminal domain-like"/>
    <property type="match status" value="1"/>
</dbReference>
<dbReference type="InterPro" id="IPR036282">
    <property type="entry name" value="Glutathione-S-Trfase_C_sf"/>
</dbReference>
<accession>A0A7S4T145</accession>
<sequence length="407" mass="46508">MASRAFTWKHLATLTKWSKDYEQGSTNSQSKLRLFGHTEEKVRVTLFRDNHAWCPYCQKVWLFLEEKQVPYRVAKVTMRCYGPKERWYLAKVPNGMLPAIELDGHVITESDEILAALETTFGPVGQPMRSITPLRRLERQLFSAWCQWLCYPARSAADERRNQQFFESVLGQVDVALTSMPGPFFLEEFSVGDIIFVPYVERMLASLFYYKGFNLKEASPALARWFAALEQRETYRGTQSDVHTHCHDLPPQMGGCYENGTALQQRCRQLVDEGPWEGLLDCGYDEPSNSREEALARVLKHREALVDANCVKDKAKVEEALRCTLTTLMSGEVYGVTDKDMAVALLYVRDRINVPRDMSVWAGRRLREALTRTASSAGPVQGPRIPVENRYDQQPAEFNRMSRVAGA</sequence>
<evidence type="ECO:0000259" key="1">
    <source>
        <dbReference type="PROSITE" id="PS50404"/>
    </source>
</evidence>
<name>A0A7S4T145_9DINO</name>
<dbReference type="InterPro" id="IPR044629">
    <property type="entry name" value="GSTL1/2/3"/>
</dbReference>
<dbReference type="Gene3D" id="1.20.1050.10">
    <property type="match status" value="1"/>
</dbReference>
<gene>
    <name evidence="2" type="ORF">AMON00008_LOCUS60683</name>
</gene>
<protein>
    <recommendedName>
        <fullName evidence="1">GST N-terminal domain-containing protein</fullName>
    </recommendedName>
</protein>
<dbReference type="Pfam" id="PF13409">
    <property type="entry name" value="GST_N_2"/>
    <property type="match status" value="1"/>
</dbReference>
<dbReference type="InterPro" id="IPR004045">
    <property type="entry name" value="Glutathione_S-Trfase_N"/>
</dbReference>
<dbReference type="GO" id="GO:0004364">
    <property type="term" value="F:glutathione transferase activity"/>
    <property type="evidence" value="ECO:0007669"/>
    <property type="project" value="InterPro"/>
</dbReference>
<dbReference type="PROSITE" id="PS50404">
    <property type="entry name" value="GST_NTER"/>
    <property type="match status" value="1"/>
</dbReference>